<dbReference type="EMBL" id="SRJF01000005">
    <property type="protein sequence ID" value="TGA79677.1"/>
    <property type="molecule type" value="Genomic_DNA"/>
</dbReference>
<dbReference type="Pfam" id="PF13457">
    <property type="entry name" value="GW"/>
    <property type="match status" value="7"/>
</dbReference>
<comment type="catalytic activity">
    <reaction evidence="15">
        <text>an N(4)-(oligosaccharide-(1-&gt;3)-[oligosaccharide-(1-&gt;6)]-beta-D-Man-(1-&gt;4)-beta-D-GlcNAc-(1-&gt;4)-alpha-D-GlcNAc)-L-asparaginyl-[protein] + H2O = an oligosaccharide-(1-&gt;3)-[oligosaccharide-(1-&gt;6)]-beta-D-Man-(1-&gt;4)-D-GlcNAc + N(4)-(N-acetyl-beta-D-glucosaminyl)-L-asparaginyl-[protein]</text>
        <dbReference type="Rhea" id="RHEA:73067"/>
        <dbReference type="Rhea" id="RHEA-COMP:12603"/>
        <dbReference type="Rhea" id="RHEA-COMP:18176"/>
        <dbReference type="ChEBI" id="CHEBI:15377"/>
        <dbReference type="ChEBI" id="CHEBI:132248"/>
        <dbReference type="ChEBI" id="CHEBI:192714"/>
        <dbReference type="ChEBI" id="CHEBI:192715"/>
        <dbReference type="EC" id="3.2.1.96"/>
    </reaction>
</comment>
<feature type="region of interest" description="Disordered" evidence="16">
    <location>
        <begin position="93"/>
        <end position="134"/>
    </location>
</feature>
<feature type="compositionally biased region" description="Polar residues" evidence="16">
    <location>
        <begin position="237"/>
        <end position="298"/>
    </location>
</feature>
<dbReference type="Gene3D" id="3.40.80.10">
    <property type="entry name" value="Peptidoglycan recognition protein-like"/>
    <property type="match status" value="1"/>
</dbReference>
<protein>
    <recommendedName>
        <fullName evidence="8">Bifunctional autolysin</fullName>
        <ecNumber evidence="7">3.2.1.96</ecNumber>
        <ecNumber evidence="6">3.5.1.28</ecNumber>
    </recommendedName>
</protein>
<evidence type="ECO:0000256" key="15">
    <source>
        <dbReference type="ARBA" id="ARBA00034414"/>
    </source>
</evidence>
<sequence length="1377" mass="151058">MTKKFNLKLPSMIAITLFGAAFTSHQAHAAENNQTNADAKNVVDDQHQLKGATQAKQQVTQSTQNISGVQAYHNPSEVKANTSSNIRTYDANLDNLHNSNSQSKAQNNTSVVSSSNTNVNKATANNNDTTHKTSNAQASNATQANGAQQLNSNANNSTQTASQQKNQVASKQQNTINNQNVAPQSSNASQSNKTTTTQNTNNNKQQSVVTNVNQDTQEQAVAKANKAAQAQPKAQASTTSKLNNSVNKTQDNTQTTNVQKATANSTANVKNATATQNNKQINSSKVPTTNNTVATQSKQSNPTTNAQTQNNTTKNVTTYAQPTAGESAVRSVGGKGGPATNVRAVQRYAATSSLPKYKPQVSSSINNYIRSHNLQAPRIEEDYTSYFPQYGYRNGVGNPEGIVVHDTANDNSTIEGEINYMKNNYQTAFVHAFVDGNRIIETAPTDYLSWGAGPQGNERFINVEIVHTHDYGSFARSMNNYADYAATQLQYYDLQPNSAEYDGQGTVWTHYTISRYLGGTDHSDPHAYFQAHNYSYDELYDLINEKYLIKTGQVAPWGTTSNNNSGTNNNNSNKGNNSSNTAKNDKLTVKPTTGLAQINTDNSGVYTTVYDDKGKATDQVHNTLSVTKSAQLGSDKYYLLSDYNSGKTYGWVKQNETTYNTVKSPVKVNQSYTIKLGSTLYTVPWGNYNQKAGTVSKSNTEPFKATKSQQVGTATYLYGSVNGQNGWISKYYLRPYSAPKTNVLKVSDLKNTLGQVSTNSKGAYTTVYDKTAKANPELNDNTYRITKKANLNNQDFYLISDYNSGQLRGWVPSSDISVKTATPTKTDVTSYKLNKNANVYSTPWGSKKQIKSTTTKSNQELRSINTVQIGKDTYLHGVVNNVWGWVNANDVAKPRINAKFAAATKKPATTQTVSSMAQVNANNDGIRATVYDKNGKNAAKYANKTYKVTKERTIDDNTYVLLQNPTQNTPLGWFNVKDLNVQSLSNEQKVSGTYTVNKANNGLYSVAWGTPQQRLDNKNLANQTFKVSKAATIGNTTYYYGTVNGKTGWIAQNDLTADTAVDNAEDYNDDFIIDSTNSFYYDSPSSAKAYALKPYNEQNFHVTKRKVVNGKTWYYGKLSNGKYVWIKDTDLKKQLVKSSKSYQTLSQAVAKQQNAYGAKPQVQRNGYGWSNASASEIKNAMNPDTLSKDNTHKYQFLRLDRPQNLSVASMNTLLKGKGVLENQGQAFSDAAKAAGINEIYLIAHALIETGNGQSQLANGGDVVNNKVTTNNANKYYNVFGIAAYDSNPIASGINYAKSAGWNSVSKAIIGGAKFIGQDYIKAGQNTLYKMRWNPDHPGTHQYATDINWANLNAEILKSFYDKIKTVGKYFEITSYIK</sequence>
<evidence type="ECO:0000256" key="10">
    <source>
        <dbReference type="ARBA" id="ARBA00022729"/>
    </source>
</evidence>
<accession>A0ABY2KEK9</accession>
<evidence type="ECO:0000256" key="6">
    <source>
        <dbReference type="ARBA" id="ARBA00011901"/>
    </source>
</evidence>
<keyword evidence="14" id="KW-0961">Cell wall biogenesis/degradation</keyword>
<evidence type="ECO:0000256" key="14">
    <source>
        <dbReference type="ARBA" id="ARBA00023316"/>
    </source>
</evidence>
<dbReference type="SMART" id="SM00644">
    <property type="entry name" value="Ami_2"/>
    <property type="match status" value="1"/>
</dbReference>
<feature type="compositionally biased region" description="Polar residues" evidence="16">
    <location>
        <begin position="165"/>
        <end position="183"/>
    </location>
</feature>
<dbReference type="SMART" id="SM00047">
    <property type="entry name" value="LYZ2"/>
    <property type="match status" value="1"/>
</dbReference>
<dbReference type="InterPro" id="IPR036505">
    <property type="entry name" value="Amidase/PGRP_sf"/>
</dbReference>
<evidence type="ECO:0000256" key="4">
    <source>
        <dbReference type="ARBA" id="ARBA00007974"/>
    </source>
</evidence>
<comment type="subcellular location">
    <subcellularLocation>
        <location evidence="2">Secreted</location>
    </subcellularLocation>
</comment>
<dbReference type="CDD" id="cd06583">
    <property type="entry name" value="PGRP"/>
    <property type="match status" value="1"/>
</dbReference>
<feature type="compositionally biased region" description="Low complexity" evidence="16">
    <location>
        <begin position="299"/>
        <end position="316"/>
    </location>
</feature>
<evidence type="ECO:0000256" key="12">
    <source>
        <dbReference type="ARBA" id="ARBA00022801"/>
    </source>
</evidence>
<feature type="signal peptide" evidence="17">
    <location>
        <begin position="1"/>
        <end position="29"/>
    </location>
</feature>
<feature type="compositionally biased region" description="Low complexity" evidence="16">
    <location>
        <begin position="558"/>
        <end position="581"/>
    </location>
</feature>
<feature type="compositionally biased region" description="Low complexity" evidence="16">
    <location>
        <begin position="184"/>
        <end position="205"/>
    </location>
</feature>
<keyword evidence="9" id="KW-0964">Secreted</keyword>
<evidence type="ECO:0000313" key="19">
    <source>
        <dbReference type="EMBL" id="TGA79677.1"/>
    </source>
</evidence>
<evidence type="ECO:0000256" key="9">
    <source>
        <dbReference type="ARBA" id="ARBA00022525"/>
    </source>
</evidence>
<dbReference type="EC" id="3.2.1.96" evidence="7"/>
<feature type="chain" id="PRO_5046681707" description="Bifunctional autolysin" evidence="17">
    <location>
        <begin position="30"/>
        <end position="1377"/>
    </location>
</feature>
<evidence type="ECO:0000256" key="17">
    <source>
        <dbReference type="SAM" id="SignalP"/>
    </source>
</evidence>
<comment type="caution">
    <text evidence="19">The sequence shown here is derived from an EMBL/GenBank/DDBJ whole genome shotgun (WGS) entry which is preliminary data.</text>
</comment>
<dbReference type="Gene3D" id="2.30.30.170">
    <property type="match status" value="7"/>
</dbReference>
<dbReference type="InterPro" id="IPR025987">
    <property type="entry name" value="GW_dom"/>
</dbReference>
<feature type="compositionally biased region" description="Low complexity" evidence="16">
    <location>
        <begin position="150"/>
        <end position="164"/>
    </location>
</feature>
<evidence type="ECO:0000256" key="3">
    <source>
        <dbReference type="ARBA" id="ARBA00006088"/>
    </source>
</evidence>
<comment type="similarity">
    <text evidence="3">In the N-terminal section; belongs to the N-acetylmuramoyl-L-alanine amidase 2 family.</text>
</comment>
<feature type="region of interest" description="Disordered" evidence="16">
    <location>
        <begin position="558"/>
        <end position="589"/>
    </location>
</feature>
<keyword evidence="20" id="KW-1185">Reference proteome</keyword>
<evidence type="ECO:0000256" key="1">
    <source>
        <dbReference type="ARBA" id="ARBA00001561"/>
    </source>
</evidence>
<comment type="subunit">
    <text evidence="5">Oligomer; forms a ring structure at the cell surface which is important for efficient partitioning of daughter cells after cell division.</text>
</comment>
<evidence type="ECO:0000256" key="13">
    <source>
        <dbReference type="ARBA" id="ARBA00023268"/>
    </source>
</evidence>
<dbReference type="InterPro" id="IPR002502">
    <property type="entry name" value="Amidase_domain"/>
</dbReference>
<name>A0ABY2KEK9_9STAP</name>
<evidence type="ECO:0000256" key="8">
    <source>
        <dbReference type="ARBA" id="ARBA00016987"/>
    </source>
</evidence>
<dbReference type="InterPro" id="IPR002901">
    <property type="entry name" value="MGlyc_endo_b_GlcNAc-like_dom"/>
</dbReference>
<feature type="domain" description="GW" evidence="18">
    <location>
        <begin position="986"/>
        <end position="1060"/>
    </location>
</feature>
<evidence type="ECO:0000313" key="20">
    <source>
        <dbReference type="Proteomes" id="UP000298482"/>
    </source>
</evidence>
<comment type="catalytic activity">
    <reaction evidence="1">
        <text>Hydrolyzes the link between N-acetylmuramoyl residues and L-amino acid residues in certain cell-wall glycopeptides.</text>
        <dbReference type="EC" id="3.5.1.28"/>
    </reaction>
</comment>
<gene>
    <name evidence="19" type="ORF">E2556_05555</name>
</gene>
<feature type="compositionally biased region" description="Polar residues" evidence="16">
    <location>
        <begin position="95"/>
        <end position="104"/>
    </location>
</feature>
<evidence type="ECO:0000256" key="7">
    <source>
        <dbReference type="ARBA" id="ARBA00012566"/>
    </source>
</evidence>
<evidence type="ECO:0000259" key="18">
    <source>
        <dbReference type="PROSITE" id="PS51780"/>
    </source>
</evidence>
<reference evidence="19 20" key="1">
    <citation type="submission" date="2019-04" db="EMBL/GenBank/DDBJ databases">
        <title>Genomic characterization of Staphylococcus petrasii strains.</title>
        <authorList>
            <person name="Vrbovska V."/>
            <person name="Kovarovic V."/>
            <person name="Maslanova I."/>
            <person name="Indrakova A."/>
            <person name="Petras P."/>
            <person name="Sedo O."/>
            <person name="Svec P."/>
            <person name="Fisarova L."/>
            <person name="Sedlacek I."/>
            <person name="Doskar J."/>
            <person name="Pantucek R."/>
        </authorList>
    </citation>
    <scope>NUCLEOTIDE SEQUENCE [LARGE SCALE GENOMIC DNA]</scope>
    <source>
        <strain evidence="19 20">CCM 8421</strain>
    </source>
</reference>
<feature type="domain" description="GW" evidence="18">
    <location>
        <begin position="588"/>
        <end position="662"/>
    </location>
</feature>
<evidence type="ECO:0000256" key="2">
    <source>
        <dbReference type="ARBA" id="ARBA00004613"/>
    </source>
</evidence>
<feature type="compositionally biased region" description="Low complexity" evidence="16">
    <location>
        <begin position="219"/>
        <end position="236"/>
    </location>
</feature>
<keyword evidence="11" id="KW-0677">Repeat</keyword>
<dbReference type="SUPFAM" id="SSF55846">
    <property type="entry name" value="N-acetylmuramoyl-L-alanine amidase-like"/>
    <property type="match status" value="1"/>
</dbReference>
<feature type="region of interest" description="Disordered" evidence="16">
    <location>
        <begin position="150"/>
        <end position="205"/>
    </location>
</feature>
<dbReference type="EC" id="3.5.1.28" evidence="6"/>
<dbReference type="Proteomes" id="UP000298482">
    <property type="component" value="Unassembled WGS sequence"/>
</dbReference>
<dbReference type="PROSITE" id="PS51780">
    <property type="entry name" value="GW"/>
    <property type="match status" value="6"/>
</dbReference>
<evidence type="ECO:0000256" key="16">
    <source>
        <dbReference type="SAM" id="MobiDB-lite"/>
    </source>
</evidence>
<keyword evidence="13" id="KW-0511">Multifunctional enzyme</keyword>
<comment type="similarity">
    <text evidence="4">In the C-terminal section; belongs to the glycosyl hydrolase 73 family.</text>
</comment>
<keyword evidence="12" id="KW-0378">Hydrolase</keyword>
<feature type="domain" description="GW" evidence="18">
    <location>
        <begin position="820"/>
        <end position="896"/>
    </location>
</feature>
<proteinExistence type="inferred from homology"/>
<organism evidence="19 20">
    <name type="scientific">Staphylococcus croceilyticus</name>
    <dbReference type="NCBI Taxonomy" id="319942"/>
    <lineage>
        <taxon>Bacteria</taxon>
        <taxon>Bacillati</taxon>
        <taxon>Bacillota</taxon>
        <taxon>Bacilli</taxon>
        <taxon>Bacillales</taxon>
        <taxon>Staphylococcaceae</taxon>
        <taxon>Staphylococcus</taxon>
    </lineage>
</organism>
<evidence type="ECO:0000256" key="11">
    <source>
        <dbReference type="ARBA" id="ARBA00022737"/>
    </source>
</evidence>
<feature type="compositionally biased region" description="Low complexity" evidence="16">
    <location>
        <begin position="105"/>
        <end position="134"/>
    </location>
</feature>
<evidence type="ECO:0000256" key="5">
    <source>
        <dbReference type="ARBA" id="ARBA00011697"/>
    </source>
</evidence>
<dbReference type="RefSeq" id="WP_135350999.1">
    <property type="nucleotide sequence ID" value="NZ_SRJF01000005.1"/>
</dbReference>
<dbReference type="Pfam" id="PF01832">
    <property type="entry name" value="Glucosaminidase"/>
    <property type="match status" value="1"/>
</dbReference>
<feature type="domain" description="GW" evidence="18">
    <location>
        <begin position="1063"/>
        <end position="1136"/>
    </location>
</feature>
<feature type="domain" description="GW" evidence="18">
    <location>
        <begin position="664"/>
        <end position="738"/>
    </location>
</feature>
<keyword evidence="10 17" id="KW-0732">Signal</keyword>
<dbReference type="SUPFAM" id="SSF82057">
    <property type="entry name" value="Prokaryotic SH3-related domain"/>
    <property type="match status" value="3"/>
</dbReference>
<dbReference type="InterPro" id="IPR038200">
    <property type="entry name" value="GW_dom_sf"/>
</dbReference>
<feature type="domain" description="GW" evidence="18">
    <location>
        <begin position="909"/>
        <end position="984"/>
    </location>
</feature>
<feature type="region of interest" description="Disordered" evidence="16">
    <location>
        <begin position="219"/>
        <end position="316"/>
    </location>
</feature>